<organism evidence="13 14">
    <name type="scientific">Rothia aerolata</name>
    <dbReference type="NCBI Taxonomy" id="1812262"/>
    <lineage>
        <taxon>Bacteria</taxon>
        <taxon>Bacillati</taxon>
        <taxon>Actinomycetota</taxon>
        <taxon>Actinomycetes</taxon>
        <taxon>Micrococcales</taxon>
        <taxon>Micrococcaceae</taxon>
        <taxon>Rothia</taxon>
    </lineage>
</organism>
<evidence type="ECO:0000256" key="9">
    <source>
        <dbReference type="ARBA" id="ARBA00022679"/>
    </source>
</evidence>
<evidence type="ECO:0000256" key="1">
    <source>
        <dbReference type="ARBA" id="ARBA00000868"/>
    </source>
</evidence>
<evidence type="ECO:0000256" key="5">
    <source>
        <dbReference type="ARBA" id="ARBA00008391"/>
    </source>
</evidence>
<dbReference type="InterPro" id="IPR005764">
    <property type="entry name" value="Ade_phspho_trans"/>
</dbReference>
<dbReference type="CDD" id="cd06223">
    <property type="entry name" value="PRTases_typeI"/>
    <property type="match status" value="1"/>
</dbReference>
<keyword evidence="10 11" id="KW-0660">Purine salvage</keyword>
<dbReference type="GO" id="GO:0006166">
    <property type="term" value="P:purine ribonucleoside salvage"/>
    <property type="evidence" value="ECO:0007669"/>
    <property type="project" value="UniProtKB-KW"/>
</dbReference>
<dbReference type="PANTHER" id="PTHR32315">
    <property type="entry name" value="ADENINE PHOSPHORIBOSYLTRANSFERASE"/>
    <property type="match status" value="1"/>
</dbReference>
<keyword evidence="14" id="KW-1185">Reference proteome</keyword>
<comment type="similarity">
    <text evidence="5 11">Belongs to the purine/pyrimidine phosphoribosyltransferase family.</text>
</comment>
<evidence type="ECO:0000256" key="4">
    <source>
        <dbReference type="ARBA" id="ARBA00004659"/>
    </source>
</evidence>
<feature type="domain" description="Phosphoribosyltransferase" evidence="12">
    <location>
        <begin position="54"/>
        <end position="159"/>
    </location>
</feature>
<comment type="caution">
    <text evidence="13">The sequence shown here is derived from an EMBL/GenBank/DDBJ whole genome shotgun (WGS) entry which is preliminary data.</text>
</comment>
<proteinExistence type="inferred from homology"/>
<dbReference type="GO" id="GO:0006168">
    <property type="term" value="P:adenine salvage"/>
    <property type="evidence" value="ECO:0007669"/>
    <property type="project" value="InterPro"/>
</dbReference>
<name>A0A917IU71_9MICC</name>
<evidence type="ECO:0000256" key="10">
    <source>
        <dbReference type="ARBA" id="ARBA00022726"/>
    </source>
</evidence>
<dbReference type="Proteomes" id="UP000600171">
    <property type="component" value="Unassembled WGS sequence"/>
</dbReference>
<comment type="function">
    <text evidence="2 11">Catalyzes a salvage reaction resulting in the formation of AMP, that is energically less costly than de novo synthesis.</text>
</comment>
<dbReference type="Gene3D" id="3.40.50.2020">
    <property type="match status" value="1"/>
</dbReference>
<evidence type="ECO:0000256" key="11">
    <source>
        <dbReference type="HAMAP-Rule" id="MF_00004"/>
    </source>
</evidence>
<dbReference type="Pfam" id="PF00156">
    <property type="entry name" value="Pribosyltran"/>
    <property type="match status" value="1"/>
</dbReference>
<dbReference type="SUPFAM" id="SSF53271">
    <property type="entry name" value="PRTase-like"/>
    <property type="match status" value="1"/>
</dbReference>
<keyword evidence="9 11" id="KW-0808">Transferase</keyword>
<dbReference type="RefSeq" id="WP_188359807.1">
    <property type="nucleotide sequence ID" value="NZ_BMDC01000002.1"/>
</dbReference>
<evidence type="ECO:0000256" key="6">
    <source>
        <dbReference type="ARBA" id="ARBA00011893"/>
    </source>
</evidence>
<gene>
    <name evidence="11 13" type="primary">apt</name>
    <name evidence="13" type="ORF">GCM10007359_15720</name>
</gene>
<dbReference type="GO" id="GO:0044209">
    <property type="term" value="P:AMP salvage"/>
    <property type="evidence" value="ECO:0007669"/>
    <property type="project" value="UniProtKB-UniRule"/>
</dbReference>
<comment type="catalytic activity">
    <reaction evidence="1 11">
        <text>AMP + diphosphate = 5-phospho-alpha-D-ribose 1-diphosphate + adenine</text>
        <dbReference type="Rhea" id="RHEA:16609"/>
        <dbReference type="ChEBI" id="CHEBI:16708"/>
        <dbReference type="ChEBI" id="CHEBI:33019"/>
        <dbReference type="ChEBI" id="CHEBI:58017"/>
        <dbReference type="ChEBI" id="CHEBI:456215"/>
        <dbReference type="EC" id="2.4.2.7"/>
    </reaction>
</comment>
<comment type="pathway">
    <text evidence="4 11">Purine metabolism; AMP biosynthesis via salvage pathway; AMP from adenine: step 1/1.</text>
</comment>
<evidence type="ECO:0000256" key="7">
    <source>
        <dbReference type="ARBA" id="ARBA00022490"/>
    </source>
</evidence>
<dbReference type="FunFam" id="3.40.50.2020:FF:000021">
    <property type="entry name" value="Adenine phosphoribosyltransferase"/>
    <property type="match status" value="1"/>
</dbReference>
<reference evidence="13 14" key="1">
    <citation type="journal article" date="2014" name="Int. J. Syst. Evol. Microbiol.">
        <title>Complete genome sequence of Corynebacterium casei LMG S-19264T (=DSM 44701T), isolated from a smear-ripened cheese.</title>
        <authorList>
            <consortium name="US DOE Joint Genome Institute (JGI-PGF)"/>
            <person name="Walter F."/>
            <person name="Albersmeier A."/>
            <person name="Kalinowski J."/>
            <person name="Ruckert C."/>
        </authorList>
    </citation>
    <scope>NUCLEOTIDE SEQUENCE [LARGE SCALE GENOMIC DNA]</scope>
    <source>
        <strain evidence="13 14">CCM 8669</strain>
    </source>
</reference>
<dbReference type="PANTHER" id="PTHR32315:SF3">
    <property type="entry name" value="ADENINE PHOSPHORIBOSYLTRANSFERASE"/>
    <property type="match status" value="1"/>
</dbReference>
<accession>A0A917IU71</accession>
<dbReference type="NCBIfam" id="NF002634">
    <property type="entry name" value="PRK02304.1-3"/>
    <property type="match status" value="1"/>
</dbReference>
<evidence type="ECO:0000313" key="13">
    <source>
        <dbReference type="EMBL" id="GGH63925.1"/>
    </source>
</evidence>
<dbReference type="InterPro" id="IPR050054">
    <property type="entry name" value="UPRTase/APRTase"/>
</dbReference>
<dbReference type="GO" id="GO:0002055">
    <property type="term" value="F:adenine binding"/>
    <property type="evidence" value="ECO:0007669"/>
    <property type="project" value="TreeGrafter"/>
</dbReference>
<comment type="subcellular location">
    <subcellularLocation>
        <location evidence="3 11">Cytoplasm</location>
    </subcellularLocation>
</comment>
<protein>
    <recommendedName>
        <fullName evidence="6 11">Adenine phosphoribosyltransferase</fullName>
        <shortName evidence="11">APRT</shortName>
        <ecNumber evidence="6 11">2.4.2.7</ecNumber>
    </recommendedName>
</protein>
<evidence type="ECO:0000256" key="8">
    <source>
        <dbReference type="ARBA" id="ARBA00022676"/>
    </source>
</evidence>
<keyword evidence="7 11" id="KW-0963">Cytoplasm</keyword>
<dbReference type="AlphaFoldDB" id="A0A917IU71"/>
<evidence type="ECO:0000313" key="14">
    <source>
        <dbReference type="Proteomes" id="UP000600171"/>
    </source>
</evidence>
<keyword evidence="8 11" id="KW-0328">Glycosyltransferase</keyword>
<dbReference type="InterPro" id="IPR000836">
    <property type="entry name" value="PRTase_dom"/>
</dbReference>
<dbReference type="InterPro" id="IPR029057">
    <property type="entry name" value="PRTase-like"/>
</dbReference>
<evidence type="ECO:0000259" key="12">
    <source>
        <dbReference type="Pfam" id="PF00156"/>
    </source>
</evidence>
<evidence type="ECO:0000256" key="3">
    <source>
        <dbReference type="ARBA" id="ARBA00004496"/>
    </source>
</evidence>
<dbReference type="EMBL" id="BMDC01000002">
    <property type="protein sequence ID" value="GGH63925.1"/>
    <property type="molecule type" value="Genomic_DNA"/>
</dbReference>
<dbReference type="GO" id="GO:0005737">
    <property type="term" value="C:cytoplasm"/>
    <property type="evidence" value="ECO:0007669"/>
    <property type="project" value="UniProtKB-SubCell"/>
</dbReference>
<dbReference type="HAMAP" id="MF_00004">
    <property type="entry name" value="Aden_phosphoribosyltr"/>
    <property type="match status" value="1"/>
</dbReference>
<dbReference type="GO" id="GO:0016208">
    <property type="term" value="F:AMP binding"/>
    <property type="evidence" value="ECO:0007669"/>
    <property type="project" value="TreeGrafter"/>
</dbReference>
<dbReference type="NCBIfam" id="NF002636">
    <property type="entry name" value="PRK02304.1-5"/>
    <property type="match status" value="1"/>
</dbReference>
<evidence type="ECO:0000256" key="2">
    <source>
        <dbReference type="ARBA" id="ARBA00003968"/>
    </source>
</evidence>
<dbReference type="GO" id="GO:0003999">
    <property type="term" value="F:adenine phosphoribosyltransferase activity"/>
    <property type="evidence" value="ECO:0007669"/>
    <property type="project" value="UniProtKB-UniRule"/>
</dbReference>
<dbReference type="EC" id="2.4.2.7" evidence="6 11"/>
<sequence>MSQPDFADMPIEELVPAACAKIQDFPKEGILFYDVTTLFADPVAFRRCVDELTDRFAGRFDIVAGVEARGFLMAAAMAYKAGTGVMTVRKAGKLPRDTFTKEYQLEYGSAAIEIHKEDIPAGTGVLIVDDLLATGGTLAAAVHLMHQAKLEVAGVGVFLELEGLGGREAIGSGLRVESLAVASE</sequence>
<comment type="subunit">
    <text evidence="11">Homodimer.</text>
</comment>